<name>A0ABQ9NIY7_9PEZI</name>
<comment type="caution">
    <text evidence="1">The sequence shown here is derived from an EMBL/GenBank/DDBJ whole genome shotgun (WGS) entry which is preliminary data.</text>
</comment>
<evidence type="ECO:0000313" key="1">
    <source>
        <dbReference type="EMBL" id="KAJ9654491.1"/>
    </source>
</evidence>
<keyword evidence="2" id="KW-1185">Reference proteome</keyword>
<dbReference type="Proteomes" id="UP001172684">
    <property type="component" value="Unassembled WGS sequence"/>
</dbReference>
<sequence length="804" mass="86600">MSLDIQIRNDTLVSVVKNNVQDRLNNTCFPPMETLFIDHVDVTGATMAVVGQAINFSVFVNAFIVDRSSVIAHTDGMPPEALSPFGQATILLRLSLRGASLSIVCTGIEADPLFGSMTEQIRNSIGTVTDADISALCTQFKLAAPSTSSLHQIGNTVLMKFGDDSTRPVSRLPTGQDWCLFINGATMEAVTQAQLEDGPLRQLARRVTVSEVDKHWAPNGNTAHVNVTIAGDADLPDPLSRRVFINLGIDFRLVPLVGASPEVYNLVSLVNWNVRSDLGTFGHAFEPMVEDMIASSFDPLSFGGTPVGPRAFVLTQALPSSSLGHTGFQTNYLVGLPEGMVIAGPVNQIASSTSILTFPPAARFPRHYSSTSYCAGMVPGRTTPQITATVTLNDFGGRLCSVDAISPTKVPITIDPFLSYSWGRGPNPTNVSISVTMSIYVALSITTTEEHLILLIRSPRGVRAIDFGIPPRPEAPEGGDISERLRDLHLENCDSIETPWSRFIHRQIPPFWLPDPPPFDWADKLHEVALFESSVLTIADVKAGEAVTLKHISDGAVSTFTQDTTGDMVIPTVIPFRTTNEGAVLEKSNREFLGDVKTASKVFNRIAILKTPDAISHELRADGQQALIFTTYQDGVETAEVDALGAVNFTRERHLDEKTMTATATKSPPFPLTVGKSTSTSTNGWTSCALTGLVATHLIPGFEQDPIAVAELEDRTYRVIVQDGSTVKVIGSLPSWPRMPPVVGSWALSAPRGDAVAVFSVAEIMPVRPGACCCRDAGGKAGKGDMRMADRLKRLMMLHSANQG</sequence>
<proteinExistence type="predicted"/>
<gene>
    <name evidence="1" type="ORF">H2201_008993</name>
</gene>
<reference evidence="1" key="1">
    <citation type="submission" date="2022-10" db="EMBL/GenBank/DDBJ databases">
        <title>Culturing micro-colonial fungi from biological soil crusts in the Mojave desert and describing Neophaeococcomyces mojavensis, and introducing the new genera and species Taxawa tesnikishii.</title>
        <authorList>
            <person name="Kurbessoian T."/>
            <person name="Stajich J.E."/>
        </authorList>
    </citation>
    <scope>NUCLEOTIDE SEQUENCE</scope>
    <source>
        <strain evidence="1">TK_1</strain>
    </source>
</reference>
<evidence type="ECO:0000313" key="2">
    <source>
        <dbReference type="Proteomes" id="UP001172684"/>
    </source>
</evidence>
<organism evidence="1 2">
    <name type="scientific">Coniosporium apollinis</name>
    <dbReference type="NCBI Taxonomy" id="61459"/>
    <lineage>
        <taxon>Eukaryota</taxon>
        <taxon>Fungi</taxon>
        <taxon>Dikarya</taxon>
        <taxon>Ascomycota</taxon>
        <taxon>Pezizomycotina</taxon>
        <taxon>Dothideomycetes</taxon>
        <taxon>Dothideomycetes incertae sedis</taxon>
        <taxon>Coniosporium</taxon>
    </lineage>
</organism>
<protein>
    <submittedName>
        <fullName evidence="1">Uncharacterized protein</fullName>
    </submittedName>
</protein>
<dbReference type="EMBL" id="JAPDRL010000233">
    <property type="protein sequence ID" value="KAJ9654491.1"/>
    <property type="molecule type" value="Genomic_DNA"/>
</dbReference>
<accession>A0ABQ9NIY7</accession>